<protein>
    <submittedName>
        <fullName evidence="1">Uncharacterized protein</fullName>
    </submittedName>
</protein>
<evidence type="ECO:0000313" key="1">
    <source>
        <dbReference type="EMBL" id="GIH17126.1"/>
    </source>
</evidence>
<dbReference type="AlphaFoldDB" id="A0A8J3VSZ5"/>
<dbReference type="Proteomes" id="UP000642748">
    <property type="component" value="Unassembled WGS sequence"/>
</dbReference>
<keyword evidence="2" id="KW-1185">Reference proteome</keyword>
<accession>A0A8J3VSZ5</accession>
<evidence type="ECO:0000313" key="2">
    <source>
        <dbReference type="Proteomes" id="UP000642748"/>
    </source>
</evidence>
<organism evidence="1 2">
    <name type="scientific">Rugosimonospora africana</name>
    <dbReference type="NCBI Taxonomy" id="556532"/>
    <lineage>
        <taxon>Bacteria</taxon>
        <taxon>Bacillati</taxon>
        <taxon>Actinomycetota</taxon>
        <taxon>Actinomycetes</taxon>
        <taxon>Micromonosporales</taxon>
        <taxon>Micromonosporaceae</taxon>
        <taxon>Rugosimonospora</taxon>
    </lineage>
</organism>
<reference evidence="1" key="1">
    <citation type="submission" date="2021-01" db="EMBL/GenBank/DDBJ databases">
        <title>Whole genome shotgun sequence of Rugosimonospora africana NBRC 104875.</title>
        <authorList>
            <person name="Komaki H."/>
            <person name="Tamura T."/>
        </authorList>
    </citation>
    <scope>NUCLEOTIDE SEQUENCE</scope>
    <source>
        <strain evidence="1">NBRC 104875</strain>
    </source>
</reference>
<gene>
    <name evidence="1" type="ORF">Raf01_52980</name>
</gene>
<sequence length="98" mass="10313">MTTSSTGVSGVPSRVGLTAVVWRIGSGSTRTSCPGILPAGRLVDVRSYLGMTASIRDPARNLLWRCCELAKSACVSAVKRSPPAAQPLAHRPHPTDDQ</sequence>
<dbReference type="EMBL" id="BONZ01000050">
    <property type="protein sequence ID" value="GIH17126.1"/>
    <property type="molecule type" value="Genomic_DNA"/>
</dbReference>
<proteinExistence type="predicted"/>
<name>A0A8J3VSZ5_9ACTN</name>
<comment type="caution">
    <text evidence="1">The sequence shown here is derived from an EMBL/GenBank/DDBJ whole genome shotgun (WGS) entry which is preliminary data.</text>
</comment>